<dbReference type="SUPFAM" id="SSF46955">
    <property type="entry name" value="Putative DNA-binding domain"/>
    <property type="match status" value="1"/>
</dbReference>
<evidence type="ECO:0000313" key="1">
    <source>
        <dbReference type="EMBL" id="NJI02215.1"/>
    </source>
</evidence>
<dbReference type="GO" id="GO:0003677">
    <property type="term" value="F:DNA binding"/>
    <property type="evidence" value="ECO:0007669"/>
    <property type="project" value="UniProtKB-KW"/>
</dbReference>
<accession>A0AAW9YW68</accession>
<sequence length="88" mass="10498">MTQQPFLSDQASQHLVDSIVNIAEKLALEKVKQSRKRYLIQKEVMEEYNVTHKVITEWEMKGLRKVKIGKTIRYDRHDIENVIEQMKN</sequence>
<gene>
    <name evidence="1" type="ORF">GLV84_04990</name>
</gene>
<reference evidence="1" key="1">
    <citation type="submission" date="2019-11" db="EMBL/GenBank/DDBJ databases">
        <title>Whole genome comparisons of Staphylococcus agnetis isolates from cattle and chickens.</title>
        <authorList>
            <person name="Rhoads D."/>
            <person name="Shwani A."/>
            <person name="Adkins P."/>
            <person name="Calcutt M."/>
            <person name="Middleton J."/>
        </authorList>
    </citation>
    <scope>NUCLEOTIDE SEQUENCE</scope>
    <source>
        <strain evidence="1">1387</strain>
    </source>
</reference>
<name>A0AAW9YW68_9STAP</name>
<dbReference type="Proteomes" id="UP000646308">
    <property type="component" value="Unassembled WGS sequence"/>
</dbReference>
<protein>
    <submittedName>
        <fullName evidence="1">DNA-binding protein</fullName>
    </submittedName>
</protein>
<organism evidence="1 2">
    <name type="scientific">Staphylococcus agnetis</name>
    <dbReference type="NCBI Taxonomy" id="985762"/>
    <lineage>
        <taxon>Bacteria</taxon>
        <taxon>Bacillati</taxon>
        <taxon>Bacillota</taxon>
        <taxon>Bacilli</taxon>
        <taxon>Bacillales</taxon>
        <taxon>Staphylococcaceae</taxon>
        <taxon>Staphylococcus</taxon>
    </lineage>
</organism>
<dbReference type="RefSeq" id="WP_107378478.1">
    <property type="nucleotide sequence ID" value="NZ_WMFL01000064.1"/>
</dbReference>
<keyword evidence="1" id="KW-0238">DNA-binding</keyword>
<comment type="caution">
    <text evidence="1">The sequence shown here is derived from an EMBL/GenBank/DDBJ whole genome shotgun (WGS) entry which is preliminary data.</text>
</comment>
<dbReference type="AlphaFoldDB" id="A0AAW9YW68"/>
<dbReference type="EMBL" id="WMFL01000064">
    <property type="protein sequence ID" value="NJI02215.1"/>
    <property type="molecule type" value="Genomic_DNA"/>
</dbReference>
<evidence type="ECO:0000313" key="2">
    <source>
        <dbReference type="Proteomes" id="UP000646308"/>
    </source>
</evidence>
<dbReference type="InterPro" id="IPR009061">
    <property type="entry name" value="DNA-bd_dom_put_sf"/>
</dbReference>
<proteinExistence type="predicted"/>